<gene>
    <name evidence="10" type="ORF">KOF26_12570</name>
</gene>
<evidence type="ECO:0000256" key="8">
    <source>
        <dbReference type="SAM" id="Phobius"/>
    </source>
</evidence>
<protein>
    <submittedName>
        <fullName evidence="10">Tetratricopeptide repeat protein</fullName>
    </submittedName>
</protein>
<keyword evidence="7" id="KW-0143">Chaperone</keyword>
<evidence type="ECO:0000256" key="7">
    <source>
        <dbReference type="ARBA" id="ARBA00023186"/>
    </source>
</evidence>
<feature type="domain" description="Ancillary SecYEG translocon subunit/Cell division coordinator CpoB TPR" evidence="9">
    <location>
        <begin position="26"/>
        <end position="146"/>
    </location>
</feature>
<dbReference type="InterPro" id="IPR026039">
    <property type="entry name" value="YfgM"/>
</dbReference>
<comment type="subcellular location">
    <subcellularLocation>
        <location evidence="2">Cell membrane</location>
    </subcellularLocation>
    <subcellularLocation>
        <location evidence="1">Membrane</location>
        <topology evidence="1">Single-pass membrane protein</topology>
    </subcellularLocation>
</comment>
<evidence type="ECO:0000313" key="11">
    <source>
        <dbReference type="Proteomes" id="UP000776276"/>
    </source>
</evidence>
<keyword evidence="5 8" id="KW-1133">Transmembrane helix</keyword>
<evidence type="ECO:0000256" key="1">
    <source>
        <dbReference type="ARBA" id="ARBA00004167"/>
    </source>
</evidence>
<keyword evidence="4 8" id="KW-0812">Transmembrane</keyword>
<dbReference type="PANTHER" id="PTHR38035:SF1">
    <property type="entry name" value="ANCILLARY SECYEG TRANSLOCON SUBUNIT"/>
    <property type="match status" value="1"/>
</dbReference>
<accession>A0ABS6BLJ1</accession>
<dbReference type="Proteomes" id="UP000776276">
    <property type="component" value="Unassembled WGS sequence"/>
</dbReference>
<comment type="caution">
    <text evidence="10">The sequence shown here is derived from an EMBL/GenBank/DDBJ whole genome shotgun (WGS) entry which is preliminary data.</text>
</comment>
<feature type="transmembrane region" description="Helical" evidence="8">
    <location>
        <begin position="31"/>
        <end position="52"/>
    </location>
</feature>
<evidence type="ECO:0000259" key="9">
    <source>
        <dbReference type="Pfam" id="PF09976"/>
    </source>
</evidence>
<reference evidence="10 11" key="1">
    <citation type="submission" date="2021-06" db="EMBL/GenBank/DDBJ databases">
        <title>Sphingomonas sp. XMGL2, whole genome shotgun sequencing project.</title>
        <authorList>
            <person name="Zhao G."/>
            <person name="Shen L."/>
        </authorList>
    </citation>
    <scope>NUCLEOTIDE SEQUENCE [LARGE SCALE GENOMIC DNA]</scope>
    <source>
        <strain evidence="10 11">XMGL2</strain>
    </source>
</reference>
<keyword evidence="11" id="KW-1185">Reference proteome</keyword>
<keyword evidence="3" id="KW-1003">Cell membrane</keyword>
<dbReference type="EMBL" id="JAHKRT010000006">
    <property type="protein sequence ID" value="MBU3078702.1"/>
    <property type="molecule type" value="Genomic_DNA"/>
</dbReference>
<dbReference type="Pfam" id="PF09976">
    <property type="entry name" value="TPR_21"/>
    <property type="match status" value="1"/>
</dbReference>
<sequence length="241" mass="25640">MAVAPETNQAFVREVDDELRRDRTEQFFRRYGMLVIVAVGVFLAATGGWLWWQNQRQAAAGQQAEALDRALADVAGGPATEARGRAALDDLAKSSKDGYAVLARLTLAAAAMQKDDTKTAARIWSEIAADESVAQPFRDLALIRQTTAEFDTLPLGTVKARMQGLAVPGNPWFGSAGELVAVAMLKAGDRAGAAKLYDQLAKDERVPQTVRSRAVQMAGIMSVNAPAASAPAAAKNEAQGK</sequence>
<evidence type="ECO:0000256" key="6">
    <source>
        <dbReference type="ARBA" id="ARBA00023136"/>
    </source>
</evidence>
<evidence type="ECO:0000256" key="4">
    <source>
        <dbReference type="ARBA" id="ARBA00022692"/>
    </source>
</evidence>
<dbReference type="InterPro" id="IPR018704">
    <property type="entry name" value="SecYEG/CpoB_TPR"/>
</dbReference>
<evidence type="ECO:0000256" key="2">
    <source>
        <dbReference type="ARBA" id="ARBA00004236"/>
    </source>
</evidence>
<name>A0ABS6BLJ1_9SPHN</name>
<keyword evidence="6 8" id="KW-0472">Membrane</keyword>
<dbReference type="RefSeq" id="WP_216325340.1">
    <property type="nucleotide sequence ID" value="NZ_JAHKRT010000006.1"/>
</dbReference>
<proteinExistence type="predicted"/>
<evidence type="ECO:0000313" key="10">
    <source>
        <dbReference type="EMBL" id="MBU3078702.1"/>
    </source>
</evidence>
<evidence type="ECO:0000256" key="3">
    <source>
        <dbReference type="ARBA" id="ARBA00022475"/>
    </source>
</evidence>
<evidence type="ECO:0000256" key="5">
    <source>
        <dbReference type="ARBA" id="ARBA00022989"/>
    </source>
</evidence>
<organism evidence="10 11">
    <name type="scientific">Sphingomonas quercus</name>
    <dbReference type="NCBI Taxonomy" id="2842451"/>
    <lineage>
        <taxon>Bacteria</taxon>
        <taxon>Pseudomonadati</taxon>
        <taxon>Pseudomonadota</taxon>
        <taxon>Alphaproteobacteria</taxon>
        <taxon>Sphingomonadales</taxon>
        <taxon>Sphingomonadaceae</taxon>
        <taxon>Sphingomonas</taxon>
    </lineage>
</organism>
<dbReference type="PANTHER" id="PTHR38035">
    <property type="entry name" value="UPF0070 PROTEIN YFGM"/>
    <property type="match status" value="1"/>
</dbReference>